<dbReference type="CDD" id="cd12914">
    <property type="entry name" value="PDC1_DGC_like"/>
    <property type="match status" value="1"/>
</dbReference>
<dbReference type="InterPro" id="IPR054327">
    <property type="entry name" value="His-kinase-like_sensor"/>
</dbReference>
<dbReference type="CDD" id="cd12915">
    <property type="entry name" value="PDC2_DGC_like"/>
    <property type="match status" value="1"/>
</dbReference>
<evidence type="ECO:0000256" key="6">
    <source>
        <dbReference type="ARBA" id="ARBA00022777"/>
    </source>
</evidence>
<dbReference type="Pfam" id="PF22588">
    <property type="entry name" value="dCache_1_like"/>
    <property type="match status" value="1"/>
</dbReference>
<dbReference type="PANTHER" id="PTHR41523">
    <property type="entry name" value="TWO-COMPONENT SYSTEM SENSOR PROTEIN"/>
    <property type="match status" value="1"/>
</dbReference>
<evidence type="ECO:0000256" key="7">
    <source>
        <dbReference type="ARBA" id="ARBA00022840"/>
    </source>
</evidence>
<dbReference type="Gene3D" id="3.30.565.10">
    <property type="entry name" value="Histidine kinase-like ATPase, C-terminal domain"/>
    <property type="match status" value="1"/>
</dbReference>
<dbReference type="Gene3D" id="3.30.450.20">
    <property type="entry name" value="PAS domain"/>
    <property type="match status" value="3"/>
</dbReference>
<dbReference type="Pfam" id="PF02518">
    <property type="entry name" value="HATPase_c"/>
    <property type="match status" value="1"/>
</dbReference>
<keyword evidence="4" id="KW-0808">Transferase</keyword>
<feature type="domain" description="Histidine kinase" evidence="9">
    <location>
        <begin position="321"/>
        <end position="503"/>
    </location>
</feature>
<evidence type="ECO:0000256" key="8">
    <source>
        <dbReference type="SAM" id="Phobius"/>
    </source>
</evidence>
<dbReference type="InterPro" id="IPR005467">
    <property type="entry name" value="His_kinase_dom"/>
</dbReference>
<keyword evidence="8" id="KW-1133">Transmembrane helix</keyword>
<name>A0AAF1KS56_9HYPH</name>
<comment type="catalytic activity">
    <reaction evidence="1">
        <text>ATP + protein L-histidine = ADP + protein N-phospho-L-histidine.</text>
        <dbReference type="EC" id="2.7.13.3"/>
    </reaction>
</comment>
<dbReference type="InterPro" id="IPR011495">
    <property type="entry name" value="Sig_transdc_His_kin_sub2_dim/P"/>
</dbReference>
<keyword evidence="7" id="KW-0067">ATP-binding</keyword>
<evidence type="ECO:0000256" key="5">
    <source>
        <dbReference type="ARBA" id="ARBA00022741"/>
    </source>
</evidence>
<gene>
    <name evidence="10" type="ORF">PR017_16565</name>
</gene>
<proteinExistence type="predicted"/>
<keyword evidence="11" id="KW-1185">Reference proteome</keyword>
<dbReference type="AlphaFoldDB" id="A0AAF1KS56"/>
<dbReference type="InterPro" id="IPR036890">
    <property type="entry name" value="HATPase_C_sf"/>
</dbReference>
<dbReference type="SUPFAM" id="SSF55874">
    <property type="entry name" value="ATPase domain of HSP90 chaperone/DNA topoisomerase II/histidine kinase"/>
    <property type="match status" value="1"/>
</dbReference>
<keyword evidence="3" id="KW-0597">Phosphoprotein</keyword>
<evidence type="ECO:0000256" key="4">
    <source>
        <dbReference type="ARBA" id="ARBA00022679"/>
    </source>
</evidence>
<keyword evidence="6 10" id="KW-0418">Kinase</keyword>
<accession>A0AAF1KS56</accession>
<dbReference type="KEGG" id="rtu:PR017_16565"/>
<dbReference type="Proteomes" id="UP000249499">
    <property type="component" value="Chromosome"/>
</dbReference>
<dbReference type="InterPro" id="IPR003594">
    <property type="entry name" value="HATPase_dom"/>
</dbReference>
<evidence type="ECO:0000313" key="10">
    <source>
        <dbReference type="EMBL" id="WFR95365.1"/>
    </source>
</evidence>
<evidence type="ECO:0000256" key="1">
    <source>
        <dbReference type="ARBA" id="ARBA00000085"/>
    </source>
</evidence>
<organism evidence="10 11">
    <name type="scientific">Rhizobium tumorigenes</name>
    <dbReference type="NCBI Taxonomy" id="2041385"/>
    <lineage>
        <taxon>Bacteria</taxon>
        <taxon>Pseudomonadati</taxon>
        <taxon>Pseudomonadota</taxon>
        <taxon>Alphaproteobacteria</taxon>
        <taxon>Hyphomicrobiales</taxon>
        <taxon>Rhizobiaceae</taxon>
        <taxon>Rhizobium/Agrobacterium group</taxon>
        <taxon>Rhizobium</taxon>
    </lineage>
</organism>
<evidence type="ECO:0000256" key="3">
    <source>
        <dbReference type="ARBA" id="ARBA00022553"/>
    </source>
</evidence>
<reference evidence="11" key="2">
    <citation type="journal article" date="2023" name="MicrobiologyOpen">
        <title>Genomics of the tumorigenes clade of the family Rhizobiaceae and description of Rhizobium rhododendri sp. nov.</title>
        <authorList>
            <person name="Kuzmanovic N."/>
            <person name="diCenzo G.C."/>
            <person name="Bunk B."/>
            <person name="Sproeer C."/>
            <person name="Fruehling A."/>
            <person name="Neumann-Schaal M."/>
            <person name="Overmann J."/>
            <person name="Smalla K."/>
        </authorList>
    </citation>
    <scope>NUCLEOTIDE SEQUENCE [LARGE SCALE GENOMIC DNA]</scope>
    <source>
        <strain evidence="11">1078</strain>
    </source>
</reference>
<keyword evidence="5" id="KW-0547">Nucleotide-binding</keyword>
<dbReference type="RefSeq" id="WP_111216010.1">
    <property type="nucleotide sequence ID" value="NZ_CP117255.1"/>
</dbReference>
<keyword evidence="8" id="KW-0472">Membrane</keyword>
<protein>
    <recommendedName>
        <fullName evidence="2">histidine kinase</fullName>
        <ecNumber evidence="2">2.7.13.3</ecNumber>
    </recommendedName>
</protein>
<evidence type="ECO:0000256" key="2">
    <source>
        <dbReference type="ARBA" id="ARBA00012438"/>
    </source>
</evidence>
<reference evidence="10 11" key="1">
    <citation type="journal article" date="2018" name="Sci. Rep.">
        <title>Rhizobium tumorigenes sp. nov., a novel plant tumorigenic bacterium isolated from cane gall tumors on thornless blackberry.</title>
        <authorList>
            <person name="Kuzmanovi N."/>
            <person name="Smalla K."/>
            <person name="Gronow S."/>
            <person name="PuBawska J."/>
        </authorList>
    </citation>
    <scope>NUCLEOTIDE SEQUENCE [LARGE SCALE GENOMIC DNA]</scope>
    <source>
        <strain evidence="10 11">1078</strain>
    </source>
</reference>
<dbReference type="PANTHER" id="PTHR41523:SF8">
    <property type="entry name" value="ETHYLENE RESPONSE SENSOR PROTEIN"/>
    <property type="match status" value="1"/>
</dbReference>
<dbReference type="SMART" id="SM00387">
    <property type="entry name" value="HATPase_c"/>
    <property type="match status" value="1"/>
</dbReference>
<feature type="transmembrane region" description="Helical" evidence="8">
    <location>
        <begin position="277"/>
        <end position="302"/>
    </location>
</feature>
<evidence type="ECO:0000313" key="11">
    <source>
        <dbReference type="Proteomes" id="UP000249499"/>
    </source>
</evidence>
<dbReference type="GO" id="GO:0005524">
    <property type="term" value="F:ATP binding"/>
    <property type="evidence" value="ECO:0007669"/>
    <property type="project" value="UniProtKB-KW"/>
</dbReference>
<dbReference type="Pfam" id="PF07568">
    <property type="entry name" value="HisKA_2"/>
    <property type="match status" value="1"/>
</dbReference>
<keyword evidence="8" id="KW-0812">Transmembrane</keyword>
<dbReference type="EC" id="2.7.13.3" evidence="2"/>
<dbReference type="PROSITE" id="PS50109">
    <property type="entry name" value="HIS_KIN"/>
    <property type="match status" value="1"/>
</dbReference>
<evidence type="ECO:0000259" key="9">
    <source>
        <dbReference type="PROSITE" id="PS50109"/>
    </source>
</evidence>
<dbReference type="EMBL" id="CP117255">
    <property type="protein sequence ID" value="WFR95365.1"/>
    <property type="molecule type" value="Genomic_DNA"/>
</dbReference>
<dbReference type="GO" id="GO:0004673">
    <property type="term" value="F:protein histidine kinase activity"/>
    <property type="evidence" value="ECO:0007669"/>
    <property type="project" value="UniProtKB-EC"/>
</dbReference>
<sequence>MTSKSAVVLVSLFLVAVLSLSGLMIWQNYKATIAAGEARAQSSAHVVAAHLQWMIEASDQALRRIDAKLDEQPIESNANIISDISQAVGDLPAGFQYSVYDQNGALRLSSVRQATGITVADRDYFQQLKAGREVVISEQLQERLSGKQVFIIARRIERNGQFHGVASIAIPTEKLDEFWNSMELGPKSSVGVIRSDGWLVARHPTFDKPMDFSQTPLFTVHLPKSPQGYYRSGASPVDGVARIVGYWHVDGWPLIATAGIDTAQTLQMFWSGLDTQLIFGLPIILMIIASAIWIVALLNAFAERNAVLERLLERNQFLFREIHHRVKNNLQAVSALIRLQPISKEARGDMERRIAAMIAVHEQIYQTDQFDRVDVAPYTERLVGEIAASYDAAVTIETRLASISVDRDQALPIGMIINEVVSNAFKYAFIGRSDGHLMVELTSGSDGMAVLTVRDDGPGIDTELTHKGMGSRLITGFVAQINGTFSYENASGTAFTMRFPANPLS</sequence>